<accession>A0A4Q8ARE2</accession>
<sequence>MIVQLVGVALFVLAASTITWAMLSLRTAQQRRSAATQQLA</sequence>
<dbReference type="AlphaFoldDB" id="A0A4Q8ARE2"/>
<organism evidence="1 2">
    <name type="scientific">Microterricola gilva</name>
    <dbReference type="NCBI Taxonomy" id="393267"/>
    <lineage>
        <taxon>Bacteria</taxon>
        <taxon>Bacillati</taxon>
        <taxon>Actinomycetota</taxon>
        <taxon>Actinomycetes</taxon>
        <taxon>Micrococcales</taxon>
        <taxon>Microbacteriaceae</taxon>
        <taxon>Microterricola</taxon>
    </lineage>
</organism>
<name>A0A4Q8ARE2_9MICO</name>
<dbReference type="EMBL" id="SHLC01000001">
    <property type="protein sequence ID" value="RZU66619.1"/>
    <property type="molecule type" value="Genomic_DNA"/>
</dbReference>
<reference evidence="1 2" key="1">
    <citation type="submission" date="2019-02" db="EMBL/GenBank/DDBJ databases">
        <title>Sequencing the genomes of 1000 actinobacteria strains.</title>
        <authorList>
            <person name="Klenk H.-P."/>
        </authorList>
    </citation>
    <scope>NUCLEOTIDE SEQUENCE [LARGE SCALE GENOMIC DNA]</scope>
    <source>
        <strain evidence="1 2">DSM 18319</strain>
    </source>
</reference>
<gene>
    <name evidence="1" type="ORF">EV379_2982</name>
</gene>
<evidence type="ECO:0000313" key="1">
    <source>
        <dbReference type="EMBL" id="RZU66619.1"/>
    </source>
</evidence>
<dbReference type="RefSeq" id="WP_278044041.1">
    <property type="nucleotide sequence ID" value="NZ_SHLC01000001.1"/>
</dbReference>
<proteinExistence type="predicted"/>
<dbReference type="Proteomes" id="UP000291483">
    <property type="component" value="Unassembled WGS sequence"/>
</dbReference>
<protein>
    <submittedName>
        <fullName evidence="1">Uncharacterized protein</fullName>
    </submittedName>
</protein>
<evidence type="ECO:0000313" key="2">
    <source>
        <dbReference type="Proteomes" id="UP000291483"/>
    </source>
</evidence>
<keyword evidence="2" id="KW-1185">Reference proteome</keyword>
<comment type="caution">
    <text evidence="1">The sequence shown here is derived from an EMBL/GenBank/DDBJ whole genome shotgun (WGS) entry which is preliminary data.</text>
</comment>